<comment type="similarity">
    <text evidence="1 5">Belongs to the peptidase S8 family.</text>
</comment>
<feature type="domain" description="Peptidase S8/S53" evidence="8">
    <location>
        <begin position="186"/>
        <end position="429"/>
    </location>
</feature>
<dbReference type="PROSITE" id="PS51892">
    <property type="entry name" value="SUBTILASE"/>
    <property type="match status" value="1"/>
</dbReference>
<feature type="chain" id="PRO_5013380108" description="Peptidase S8/S53 domain-containing protein" evidence="7">
    <location>
        <begin position="16"/>
        <end position="716"/>
    </location>
</feature>
<feature type="region of interest" description="Disordered" evidence="6">
    <location>
        <begin position="480"/>
        <end position="530"/>
    </location>
</feature>
<proteinExistence type="inferred from homology"/>
<evidence type="ECO:0000259" key="8">
    <source>
        <dbReference type="Pfam" id="PF00082"/>
    </source>
</evidence>
<evidence type="ECO:0000256" key="7">
    <source>
        <dbReference type="SAM" id="SignalP"/>
    </source>
</evidence>
<dbReference type="SUPFAM" id="SSF52743">
    <property type="entry name" value="Subtilisin-like"/>
    <property type="match status" value="1"/>
</dbReference>
<dbReference type="GO" id="GO:0006508">
    <property type="term" value="P:proteolysis"/>
    <property type="evidence" value="ECO:0007669"/>
    <property type="project" value="UniProtKB-KW"/>
</dbReference>
<dbReference type="InterPro" id="IPR050131">
    <property type="entry name" value="Peptidase_S8_subtilisin-like"/>
</dbReference>
<feature type="active site" description="Charge relay system" evidence="5">
    <location>
        <position position="411"/>
    </location>
</feature>
<comment type="caution">
    <text evidence="9">The sequence shown here is derived from an EMBL/GenBank/DDBJ whole genome shotgun (WGS) entry which is preliminary data.</text>
</comment>
<dbReference type="InterPro" id="IPR036852">
    <property type="entry name" value="Peptidase_S8/S53_dom_sf"/>
</dbReference>
<dbReference type="PANTHER" id="PTHR43806">
    <property type="entry name" value="PEPTIDASE S8"/>
    <property type="match status" value="1"/>
</dbReference>
<dbReference type="InterPro" id="IPR023828">
    <property type="entry name" value="Peptidase_S8_Ser-AS"/>
</dbReference>
<feature type="region of interest" description="Disordered" evidence="6">
    <location>
        <begin position="569"/>
        <end position="591"/>
    </location>
</feature>
<sequence length="716" mass="78371">MRLLIPFLFSPYVLGALLPRAEAPCPYHRPNAKLIEDEYIVVLHRGHTLQKHFDQIGSDLTVNASMFYSIDTINGYRAKLPQDFVHDHIRFDPGVEFVEHDHSISLIEPIFEGEDDSAYEDSTEAQPGFFRGLLNRLHNFRRDNWWHWQISHRDGAWYDAMKSFGKKHNPMWWWTKQSWQVLDGAGKGVNLYVIDTGVRLSHSNFQGRAINFHLENTSPYVGGATADDKHGHGTHVAGTAAGARGGMAPWATIVNVKVMCQHDEPNCRGDSGGGLTQAISDITSEHNNFKNGNDKTMPGWKGSVINMSLTTGDSEALRRAMKEAFDAGIPIAVAAGNNRQNTADVVPCKYTESSVCVASSDIDYKFSTIFNNNPKFGSNYGREVKMIAPGSEISSSYNTDDRKYAWLSGTSMASPVVAGAMAIFVSFENLDNDVNKVWDRLVKNQLVGIISDVPSDPPTANNFVNSGINSVLKNEHEPYYGALSIDHPPGDDSGSEVKAAEDEPQQGPTNWEENPDSGPGFETLGVSNSDPDAVVVVTEEYIGPVETEGPNPDADADVGFEGDISMDNSSPPADKLQCAPTDSNGPKLSRGNIEGKINTWCDSLNLGTISQDDTRKEEVSSFGSSTPGTKLTDLIFSANWVKDVVGEGCPERTRGTEPKHCKKAMYEVLDSCGGKDGMDSGSPRYGGSQQGDEQCVIWKIEIEDVGTQTKRGQIMD</sequence>
<dbReference type="InterPro" id="IPR000209">
    <property type="entry name" value="Peptidase_S8/S53_dom"/>
</dbReference>
<dbReference type="PROSITE" id="PS00137">
    <property type="entry name" value="SUBTILASE_HIS"/>
    <property type="match status" value="1"/>
</dbReference>
<dbReference type="PRINTS" id="PR00723">
    <property type="entry name" value="SUBTILISIN"/>
</dbReference>
<keyword evidence="3 5" id="KW-0378">Hydrolase</keyword>
<dbReference type="Gene3D" id="3.40.50.200">
    <property type="entry name" value="Peptidase S8/S53 domain"/>
    <property type="match status" value="1"/>
</dbReference>
<protein>
    <recommendedName>
        <fullName evidence="8">Peptidase S8/S53 domain-containing protein</fullName>
    </recommendedName>
</protein>
<organism evidence="9 10">
    <name type="scientific">Neonectria ditissima</name>
    <dbReference type="NCBI Taxonomy" id="78410"/>
    <lineage>
        <taxon>Eukaryota</taxon>
        <taxon>Fungi</taxon>
        <taxon>Dikarya</taxon>
        <taxon>Ascomycota</taxon>
        <taxon>Pezizomycotina</taxon>
        <taxon>Sordariomycetes</taxon>
        <taxon>Hypocreomycetidae</taxon>
        <taxon>Hypocreales</taxon>
        <taxon>Nectriaceae</taxon>
        <taxon>Neonectria</taxon>
    </lineage>
</organism>
<dbReference type="InterPro" id="IPR015500">
    <property type="entry name" value="Peptidase_S8_subtilisin-rel"/>
</dbReference>
<dbReference type="GO" id="GO:0004252">
    <property type="term" value="F:serine-type endopeptidase activity"/>
    <property type="evidence" value="ECO:0007669"/>
    <property type="project" value="UniProtKB-UniRule"/>
</dbReference>
<evidence type="ECO:0000313" key="10">
    <source>
        <dbReference type="Proteomes" id="UP000050424"/>
    </source>
</evidence>
<dbReference type="Proteomes" id="UP000050424">
    <property type="component" value="Unassembled WGS sequence"/>
</dbReference>
<dbReference type="AlphaFoldDB" id="A0A0P7BB90"/>
<keyword evidence="10" id="KW-1185">Reference proteome</keyword>
<gene>
    <name evidence="9" type="ORF">AK830_g8908</name>
</gene>
<feature type="signal peptide" evidence="7">
    <location>
        <begin position="1"/>
        <end position="15"/>
    </location>
</feature>
<dbReference type="Pfam" id="PF00082">
    <property type="entry name" value="Peptidase_S8"/>
    <property type="match status" value="1"/>
</dbReference>
<dbReference type="STRING" id="78410.A0A0P7BB90"/>
<dbReference type="SUPFAM" id="SSF54897">
    <property type="entry name" value="Protease propeptides/inhibitors"/>
    <property type="match status" value="1"/>
</dbReference>
<accession>A0A0P7BB90</accession>
<keyword evidence="4 5" id="KW-0720">Serine protease</keyword>
<evidence type="ECO:0000256" key="6">
    <source>
        <dbReference type="SAM" id="MobiDB-lite"/>
    </source>
</evidence>
<dbReference type="EMBL" id="LKCW01000158">
    <property type="protein sequence ID" value="KPM37675.1"/>
    <property type="molecule type" value="Genomic_DNA"/>
</dbReference>
<dbReference type="PANTHER" id="PTHR43806:SF66">
    <property type="entry name" value="SERIN ENDOPEPTIDASE"/>
    <property type="match status" value="1"/>
</dbReference>
<keyword evidence="7" id="KW-0732">Signal</keyword>
<evidence type="ECO:0000256" key="1">
    <source>
        <dbReference type="ARBA" id="ARBA00011073"/>
    </source>
</evidence>
<name>A0A0P7BB90_9HYPO</name>
<reference evidence="9 10" key="1">
    <citation type="submission" date="2015-09" db="EMBL/GenBank/DDBJ databases">
        <title>Draft genome of a European isolate of the apple canker pathogen Neonectria ditissima.</title>
        <authorList>
            <person name="Gomez-Cortecero A."/>
            <person name="Harrison R.J."/>
            <person name="Armitage A.D."/>
        </authorList>
    </citation>
    <scope>NUCLEOTIDE SEQUENCE [LARGE SCALE GENOMIC DNA]</scope>
    <source>
        <strain evidence="9 10">R09/05</strain>
    </source>
</reference>
<keyword evidence="2 5" id="KW-0645">Protease</keyword>
<evidence type="ECO:0000256" key="5">
    <source>
        <dbReference type="PROSITE-ProRule" id="PRU01240"/>
    </source>
</evidence>
<feature type="active site" description="Charge relay system" evidence="5">
    <location>
        <position position="195"/>
    </location>
</feature>
<evidence type="ECO:0000256" key="3">
    <source>
        <dbReference type="ARBA" id="ARBA00022801"/>
    </source>
</evidence>
<feature type="active site" description="Charge relay system" evidence="5">
    <location>
        <position position="232"/>
    </location>
</feature>
<evidence type="ECO:0000313" key="9">
    <source>
        <dbReference type="EMBL" id="KPM37675.1"/>
    </source>
</evidence>
<evidence type="ECO:0000256" key="2">
    <source>
        <dbReference type="ARBA" id="ARBA00022670"/>
    </source>
</evidence>
<dbReference type="InterPro" id="IPR022398">
    <property type="entry name" value="Peptidase_S8_His-AS"/>
</dbReference>
<dbReference type="OrthoDB" id="1896086at2759"/>
<dbReference type="PROSITE" id="PS00138">
    <property type="entry name" value="SUBTILASE_SER"/>
    <property type="match status" value="1"/>
</dbReference>
<evidence type="ECO:0000256" key="4">
    <source>
        <dbReference type="ARBA" id="ARBA00022825"/>
    </source>
</evidence>